<gene>
    <name evidence="2" type="ORF">C7B46_18000</name>
</gene>
<sequence>MHRHGAGGNSSQKALSTQTNDHSLPLCDQIRDLIPVFGSNDTQTSKPWIMATDVIDTTDLNKETALIVRKQQS</sequence>
<evidence type="ECO:0000313" key="3">
    <source>
        <dbReference type="Proteomes" id="UP000242972"/>
    </source>
</evidence>
<feature type="region of interest" description="Disordered" evidence="1">
    <location>
        <begin position="1"/>
        <end position="20"/>
    </location>
</feature>
<name>A0A2T2X7B1_9FIRM</name>
<accession>A0A2T2X7B1</accession>
<protein>
    <submittedName>
        <fullName evidence="2">Uncharacterized protein</fullName>
    </submittedName>
</protein>
<evidence type="ECO:0000256" key="1">
    <source>
        <dbReference type="SAM" id="MobiDB-lite"/>
    </source>
</evidence>
<dbReference type="Proteomes" id="UP000242972">
    <property type="component" value="Unassembled WGS sequence"/>
</dbReference>
<comment type="caution">
    <text evidence="2">The sequence shown here is derived from an EMBL/GenBank/DDBJ whole genome shotgun (WGS) entry which is preliminary data.</text>
</comment>
<evidence type="ECO:0000313" key="2">
    <source>
        <dbReference type="EMBL" id="PSR30394.1"/>
    </source>
</evidence>
<proteinExistence type="predicted"/>
<feature type="compositionally biased region" description="Polar residues" evidence="1">
    <location>
        <begin position="9"/>
        <end position="20"/>
    </location>
</feature>
<organism evidence="2 3">
    <name type="scientific">Sulfobacillus benefaciens</name>
    <dbReference type="NCBI Taxonomy" id="453960"/>
    <lineage>
        <taxon>Bacteria</taxon>
        <taxon>Bacillati</taxon>
        <taxon>Bacillota</taxon>
        <taxon>Clostridia</taxon>
        <taxon>Eubacteriales</taxon>
        <taxon>Clostridiales Family XVII. Incertae Sedis</taxon>
        <taxon>Sulfobacillus</taxon>
    </lineage>
</organism>
<dbReference type="EMBL" id="PXYW01000080">
    <property type="protein sequence ID" value="PSR30394.1"/>
    <property type="molecule type" value="Genomic_DNA"/>
</dbReference>
<dbReference type="AlphaFoldDB" id="A0A2T2X7B1"/>
<reference evidence="2 3" key="1">
    <citation type="journal article" date="2014" name="BMC Genomics">
        <title>Comparison of environmental and isolate Sulfobacillus genomes reveals diverse carbon, sulfur, nitrogen, and hydrogen metabolisms.</title>
        <authorList>
            <person name="Justice N.B."/>
            <person name="Norman A."/>
            <person name="Brown C.T."/>
            <person name="Singh A."/>
            <person name="Thomas B.C."/>
            <person name="Banfield J.F."/>
        </authorList>
    </citation>
    <scope>NUCLEOTIDE SEQUENCE [LARGE SCALE GENOMIC DNA]</scope>
    <source>
        <strain evidence="2">AMDSBA4</strain>
    </source>
</reference>